<dbReference type="InterPro" id="IPR012677">
    <property type="entry name" value="Nucleotide-bd_a/b_plait_sf"/>
</dbReference>
<accession>A0A5M3MNN3</accession>
<sequence>MASLLERLDVAPDSASSGGPTRAKRHDRASPYARPPKGNPEDDWKHDMYEDADKPRALSTRLSAGGAVPRRPDARLAERYLQEATGGGGASANGSGSSGLSIKGASNLGNVVHVEGLVKGTTPADVEAIFKRCGAILSSSFAPHPAVDKDGIAVRLKFKTAAAAQDAVAKFNGQPADGRTLKVAVVGGASASLGGRLGGLVGDLAESGSVDALMDGDNGGSKMRSDSILTSDPRASVQVVPPGADPKMYQQQQGGGRGRGRGRGRRGGGGRRGRRGGAEGGMEVD</sequence>
<keyword evidence="1" id="KW-0694">RNA-binding</keyword>
<dbReference type="Proteomes" id="UP000053558">
    <property type="component" value="Unassembled WGS sequence"/>
</dbReference>
<dbReference type="KEGG" id="cput:CONPUDRAFT_144703"/>
<evidence type="ECO:0000313" key="5">
    <source>
        <dbReference type="Proteomes" id="UP000053558"/>
    </source>
</evidence>
<feature type="region of interest" description="Disordered" evidence="2">
    <location>
        <begin position="212"/>
        <end position="285"/>
    </location>
</feature>
<evidence type="ECO:0000259" key="3">
    <source>
        <dbReference type="PROSITE" id="PS50102"/>
    </source>
</evidence>
<keyword evidence="5" id="KW-1185">Reference proteome</keyword>
<dbReference type="PROSITE" id="PS50102">
    <property type="entry name" value="RRM"/>
    <property type="match status" value="1"/>
</dbReference>
<feature type="region of interest" description="Disordered" evidence="2">
    <location>
        <begin position="1"/>
        <end position="73"/>
    </location>
</feature>
<evidence type="ECO:0000256" key="1">
    <source>
        <dbReference type="PROSITE-ProRule" id="PRU00176"/>
    </source>
</evidence>
<dbReference type="OMA" id="AAIFKRC"/>
<feature type="compositionally biased region" description="Basic and acidic residues" evidence="2">
    <location>
        <begin position="39"/>
        <end position="56"/>
    </location>
</feature>
<dbReference type="GeneID" id="19201977"/>
<feature type="compositionally biased region" description="Basic and acidic residues" evidence="2">
    <location>
        <begin position="1"/>
        <end position="10"/>
    </location>
</feature>
<dbReference type="GO" id="GO:0003723">
    <property type="term" value="F:RNA binding"/>
    <property type="evidence" value="ECO:0007669"/>
    <property type="project" value="UniProtKB-UniRule"/>
</dbReference>
<evidence type="ECO:0000313" key="4">
    <source>
        <dbReference type="EMBL" id="EIW80762.1"/>
    </source>
</evidence>
<dbReference type="Gene3D" id="3.30.70.330">
    <property type="match status" value="1"/>
</dbReference>
<dbReference type="SUPFAM" id="SSF54928">
    <property type="entry name" value="RNA-binding domain, RBD"/>
    <property type="match status" value="1"/>
</dbReference>
<dbReference type="EMBL" id="JH711579">
    <property type="protein sequence ID" value="EIW80762.1"/>
    <property type="molecule type" value="Genomic_DNA"/>
</dbReference>
<gene>
    <name evidence="4" type="ORF">CONPUDRAFT_144703</name>
</gene>
<dbReference type="InterPro" id="IPR035979">
    <property type="entry name" value="RBD_domain_sf"/>
</dbReference>
<proteinExistence type="predicted"/>
<feature type="domain" description="RRM" evidence="3">
    <location>
        <begin position="110"/>
        <end position="188"/>
    </location>
</feature>
<reference evidence="5" key="1">
    <citation type="journal article" date="2012" name="Science">
        <title>The Paleozoic origin of enzymatic lignin decomposition reconstructed from 31 fungal genomes.</title>
        <authorList>
            <person name="Floudas D."/>
            <person name="Binder M."/>
            <person name="Riley R."/>
            <person name="Barry K."/>
            <person name="Blanchette R.A."/>
            <person name="Henrissat B."/>
            <person name="Martinez A.T."/>
            <person name="Otillar R."/>
            <person name="Spatafora J.W."/>
            <person name="Yadav J.S."/>
            <person name="Aerts A."/>
            <person name="Benoit I."/>
            <person name="Boyd A."/>
            <person name="Carlson A."/>
            <person name="Copeland A."/>
            <person name="Coutinho P.M."/>
            <person name="de Vries R.P."/>
            <person name="Ferreira P."/>
            <person name="Findley K."/>
            <person name="Foster B."/>
            <person name="Gaskell J."/>
            <person name="Glotzer D."/>
            <person name="Gorecki P."/>
            <person name="Heitman J."/>
            <person name="Hesse C."/>
            <person name="Hori C."/>
            <person name="Igarashi K."/>
            <person name="Jurgens J.A."/>
            <person name="Kallen N."/>
            <person name="Kersten P."/>
            <person name="Kohler A."/>
            <person name="Kuees U."/>
            <person name="Kumar T.K.A."/>
            <person name="Kuo A."/>
            <person name="LaButti K."/>
            <person name="Larrondo L.F."/>
            <person name="Lindquist E."/>
            <person name="Ling A."/>
            <person name="Lombard V."/>
            <person name="Lucas S."/>
            <person name="Lundell T."/>
            <person name="Martin R."/>
            <person name="McLaughlin D.J."/>
            <person name="Morgenstern I."/>
            <person name="Morin E."/>
            <person name="Murat C."/>
            <person name="Nagy L.G."/>
            <person name="Nolan M."/>
            <person name="Ohm R.A."/>
            <person name="Patyshakuliyeva A."/>
            <person name="Rokas A."/>
            <person name="Ruiz-Duenas F.J."/>
            <person name="Sabat G."/>
            <person name="Salamov A."/>
            <person name="Samejima M."/>
            <person name="Schmutz J."/>
            <person name="Slot J.C."/>
            <person name="St John F."/>
            <person name="Stenlid J."/>
            <person name="Sun H."/>
            <person name="Sun S."/>
            <person name="Syed K."/>
            <person name="Tsang A."/>
            <person name="Wiebenga A."/>
            <person name="Young D."/>
            <person name="Pisabarro A."/>
            <person name="Eastwood D.C."/>
            <person name="Martin F."/>
            <person name="Cullen D."/>
            <person name="Grigoriev I.V."/>
            <person name="Hibbett D.S."/>
        </authorList>
    </citation>
    <scope>NUCLEOTIDE SEQUENCE [LARGE SCALE GENOMIC DNA]</scope>
    <source>
        <strain evidence="5">RWD-64-598 SS2</strain>
    </source>
</reference>
<protein>
    <recommendedName>
        <fullName evidence="3">RRM domain-containing protein</fullName>
    </recommendedName>
</protein>
<dbReference type="OrthoDB" id="6159137at2759"/>
<feature type="compositionally biased region" description="Basic residues" evidence="2">
    <location>
        <begin position="258"/>
        <end position="275"/>
    </location>
</feature>
<dbReference type="CDD" id="cd00590">
    <property type="entry name" value="RRM_SF"/>
    <property type="match status" value="1"/>
</dbReference>
<dbReference type="AlphaFoldDB" id="A0A5M3MNN3"/>
<organism evidence="4 5">
    <name type="scientific">Coniophora puteana (strain RWD-64-598)</name>
    <name type="common">Brown rot fungus</name>
    <dbReference type="NCBI Taxonomy" id="741705"/>
    <lineage>
        <taxon>Eukaryota</taxon>
        <taxon>Fungi</taxon>
        <taxon>Dikarya</taxon>
        <taxon>Basidiomycota</taxon>
        <taxon>Agaricomycotina</taxon>
        <taxon>Agaricomycetes</taxon>
        <taxon>Agaricomycetidae</taxon>
        <taxon>Boletales</taxon>
        <taxon>Coniophorineae</taxon>
        <taxon>Coniophoraceae</taxon>
        <taxon>Coniophora</taxon>
    </lineage>
</organism>
<name>A0A5M3MNN3_CONPW</name>
<dbReference type="RefSeq" id="XP_007769632.1">
    <property type="nucleotide sequence ID" value="XM_007771442.1"/>
</dbReference>
<dbReference type="InterPro" id="IPR000504">
    <property type="entry name" value="RRM_dom"/>
</dbReference>
<evidence type="ECO:0000256" key="2">
    <source>
        <dbReference type="SAM" id="MobiDB-lite"/>
    </source>
</evidence>
<dbReference type="SMART" id="SM00360">
    <property type="entry name" value="RRM"/>
    <property type="match status" value="1"/>
</dbReference>
<dbReference type="Pfam" id="PF00076">
    <property type="entry name" value="RRM_1"/>
    <property type="match status" value="1"/>
</dbReference>
<comment type="caution">
    <text evidence="4">The sequence shown here is derived from an EMBL/GenBank/DDBJ whole genome shotgun (WGS) entry which is preliminary data.</text>
</comment>